<keyword evidence="3" id="KW-0805">Transcription regulation</keyword>
<organism evidence="8 9">
    <name type="scientific">Penicillium malachiteum</name>
    <dbReference type="NCBI Taxonomy" id="1324776"/>
    <lineage>
        <taxon>Eukaryota</taxon>
        <taxon>Fungi</taxon>
        <taxon>Dikarya</taxon>
        <taxon>Ascomycota</taxon>
        <taxon>Pezizomycotina</taxon>
        <taxon>Eurotiomycetes</taxon>
        <taxon>Eurotiomycetidae</taxon>
        <taxon>Eurotiales</taxon>
        <taxon>Aspergillaceae</taxon>
        <taxon>Penicillium</taxon>
    </lineage>
</organism>
<evidence type="ECO:0000256" key="7">
    <source>
        <dbReference type="SAM" id="MobiDB-lite"/>
    </source>
</evidence>
<evidence type="ECO:0000313" key="9">
    <source>
        <dbReference type="Proteomes" id="UP001215712"/>
    </source>
</evidence>
<reference evidence="8" key="1">
    <citation type="journal article" date="2023" name="IMA Fungus">
        <title>Comparative genomic study of the Penicillium genus elucidates a diverse pangenome and 15 lateral gene transfer events.</title>
        <authorList>
            <person name="Petersen C."/>
            <person name="Sorensen T."/>
            <person name="Nielsen M.R."/>
            <person name="Sondergaard T.E."/>
            <person name="Sorensen J.L."/>
            <person name="Fitzpatrick D.A."/>
            <person name="Frisvad J.C."/>
            <person name="Nielsen K.L."/>
        </authorList>
    </citation>
    <scope>NUCLEOTIDE SEQUENCE</scope>
    <source>
        <strain evidence="8">IBT 17514</strain>
    </source>
</reference>
<proteinExistence type="predicted"/>
<dbReference type="GO" id="GO:0046872">
    <property type="term" value="F:metal ion binding"/>
    <property type="evidence" value="ECO:0007669"/>
    <property type="project" value="UniProtKB-KW"/>
</dbReference>
<keyword evidence="2" id="KW-0862">Zinc</keyword>
<evidence type="ECO:0000256" key="3">
    <source>
        <dbReference type="ARBA" id="ARBA00023015"/>
    </source>
</evidence>
<evidence type="ECO:0000256" key="6">
    <source>
        <dbReference type="ARBA" id="ARBA00023242"/>
    </source>
</evidence>
<dbReference type="GO" id="GO:0003677">
    <property type="term" value="F:DNA binding"/>
    <property type="evidence" value="ECO:0007669"/>
    <property type="project" value="UniProtKB-KW"/>
</dbReference>
<comment type="caution">
    <text evidence="8">The sequence shown here is derived from an EMBL/GenBank/DDBJ whole genome shotgun (WGS) entry which is preliminary data.</text>
</comment>
<feature type="compositionally biased region" description="Polar residues" evidence="7">
    <location>
        <begin position="14"/>
        <end position="37"/>
    </location>
</feature>
<evidence type="ECO:0000256" key="4">
    <source>
        <dbReference type="ARBA" id="ARBA00023125"/>
    </source>
</evidence>
<dbReference type="AlphaFoldDB" id="A0AAD6MVF9"/>
<dbReference type="InterPro" id="IPR052360">
    <property type="entry name" value="Transcr_Regulatory_Proteins"/>
</dbReference>
<evidence type="ECO:0000256" key="1">
    <source>
        <dbReference type="ARBA" id="ARBA00022723"/>
    </source>
</evidence>
<name>A0AAD6MVF9_9EURO</name>
<keyword evidence="1" id="KW-0479">Metal-binding</keyword>
<dbReference type="EMBL" id="JAQJAN010000008">
    <property type="protein sequence ID" value="KAJ5724650.1"/>
    <property type="molecule type" value="Genomic_DNA"/>
</dbReference>
<evidence type="ECO:0000256" key="2">
    <source>
        <dbReference type="ARBA" id="ARBA00022833"/>
    </source>
</evidence>
<dbReference type="PANTHER" id="PTHR36206:SF12">
    <property type="entry name" value="ASPERCRYPTIN BIOSYNTHESIS CLUSTER-SPECIFIC TRANSCRIPTION REGULATOR ATNN-RELATED"/>
    <property type="match status" value="1"/>
</dbReference>
<evidence type="ECO:0000256" key="5">
    <source>
        <dbReference type="ARBA" id="ARBA00023163"/>
    </source>
</evidence>
<keyword evidence="6" id="KW-0539">Nucleus</keyword>
<gene>
    <name evidence="8" type="ORF">N7493_006378</name>
</gene>
<keyword evidence="5" id="KW-0804">Transcription</keyword>
<reference evidence="8" key="2">
    <citation type="submission" date="2023-01" db="EMBL/GenBank/DDBJ databases">
        <authorList>
            <person name="Petersen C."/>
        </authorList>
    </citation>
    <scope>NUCLEOTIDE SEQUENCE</scope>
    <source>
        <strain evidence="8">IBT 17514</strain>
    </source>
</reference>
<protein>
    <submittedName>
        <fullName evidence="8">Uncharacterized protein</fullName>
    </submittedName>
</protein>
<feature type="region of interest" description="Disordered" evidence="7">
    <location>
        <begin position="1"/>
        <end position="37"/>
    </location>
</feature>
<keyword evidence="4" id="KW-0238">DNA-binding</keyword>
<evidence type="ECO:0000313" key="8">
    <source>
        <dbReference type="EMBL" id="KAJ5724650.1"/>
    </source>
</evidence>
<sequence>MSAEGESGKAAQPEATTPESANTSNDRNPTSSSTAIVSNRALRQVRLSSIPGVNEKALTSLNIVFQATSSEVSFPSTRSFWVHHGTPGAIQDPVPRHALIAIAGCFQQRVHRQQDLPFNDAVIDQHYNVAIRGIRQLILLEERQLSQYEIDCILTACMCFTALDFVRGNFMAVLQHIKHGITIINTCCPYSDLAGYFRYVSVAPLSNTQARRFIPLLTNLGCPYGACSGQCFPGGKCSFASVPFTTLGRAQDALLFVEYYFFRARRLVDDHLAASPESPSWPSYILQEQRRAQIYLREWRVLFSALKANPGSIPEHKALALILEVRWLICKINLSALLEDETDSDPNGDLVHLVDFERIVRLAAQVQSRLSSMEFRIESKLGAHLDMVILRCRYLPIRMKVLALVRDEPSGSDVLLSPPAMYERMKSIVEFDHGHTIKELETMDNPPMFPIRKRPFKIG</sequence>
<keyword evidence="9" id="KW-1185">Reference proteome</keyword>
<dbReference type="Proteomes" id="UP001215712">
    <property type="component" value="Unassembled WGS sequence"/>
</dbReference>
<dbReference type="PANTHER" id="PTHR36206">
    <property type="entry name" value="ASPERCRYPTIN BIOSYNTHESIS CLUSTER-SPECIFIC TRANSCRIPTION REGULATOR ATNN-RELATED"/>
    <property type="match status" value="1"/>
</dbReference>
<accession>A0AAD6MVF9</accession>